<dbReference type="Proteomes" id="UP001365542">
    <property type="component" value="Unassembled WGS sequence"/>
</dbReference>
<accession>A0AAV9WUP8</accession>
<keyword evidence="3" id="KW-1185">Reference proteome</keyword>
<proteinExistence type="predicted"/>
<evidence type="ECO:0000256" key="1">
    <source>
        <dbReference type="SAM" id="MobiDB-lite"/>
    </source>
</evidence>
<evidence type="ECO:0000313" key="3">
    <source>
        <dbReference type="Proteomes" id="UP001365542"/>
    </source>
</evidence>
<dbReference type="EMBL" id="JAVHJO010000018">
    <property type="protein sequence ID" value="KAK6524227.1"/>
    <property type="molecule type" value="Genomic_DNA"/>
</dbReference>
<dbReference type="AlphaFoldDB" id="A0AAV9WUP8"/>
<evidence type="ECO:0000313" key="2">
    <source>
        <dbReference type="EMBL" id="KAK6524227.1"/>
    </source>
</evidence>
<feature type="region of interest" description="Disordered" evidence="1">
    <location>
        <begin position="29"/>
        <end position="61"/>
    </location>
</feature>
<gene>
    <name evidence="2" type="ORF">TWF694_005882</name>
</gene>
<organism evidence="2 3">
    <name type="scientific">Orbilia ellipsospora</name>
    <dbReference type="NCBI Taxonomy" id="2528407"/>
    <lineage>
        <taxon>Eukaryota</taxon>
        <taxon>Fungi</taxon>
        <taxon>Dikarya</taxon>
        <taxon>Ascomycota</taxon>
        <taxon>Pezizomycotina</taxon>
        <taxon>Orbiliomycetes</taxon>
        <taxon>Orbiliales</taxon>
        <taxon>Orbiliaceae</taxon>
        <taxon>Orbilia</taxon>
    </lineage>
</organism>
<protein>
    <submittedName>
        <fullName evidence="2">Uncharacterized protein</fullName>
    </submittedName>
</protein>
<reference evidence="2 3" key="1">
    <citation type="submission" date="2019-10" db="EMBL/GenBank/DDBJ databases">
        <authorList>
            <person name="Palmer J.M."/>
        </authorList>
    </citation>
    <scope>NUCLEOTIDE SEQUENCE [LARGE SCALE GENOMIC DNA]</scope>
    <source>
        <strain evidence="2 3">TWF694</strain>
    </source>
</reference>
<sequence>MPKFKKFASKAFDFSLELLEAAAKGMAEGAANKPRQQGAQHSNSVSQTSAAARGSVATTTPVATKAPEVKWEFNPVEWVSHCPHEVGLCDNCKTRIKACIQFAVDAGVPGGFNFATGRVDPDVAACNNACTHKLINDCCANCLFSHMDRSMNQFANIAMLSSTAVGGLTNAAMGVGNVGAPIGTMRQDLHQRSLETQRQRDILQQQMANTPIPFAQGGNYGSGGGTWERQDRLAWQMGMNNTYTTL</sequence>
<feature type="compositionally biased region" description="Polar residues" evidence="1">
    <location>
        <begin position="34"/>
        <end position="50"/>
    </location>
</feature>
<comment type="caution">
    <text evidence="2">The sequence shown here is derived from an EMBL/GenBank/DDBJ whole genome shotgun (WGS) entry which is preliminary data.</text>
</comment>
<name>A0AAV9WUP8_9PEZI</name>